<dbReference type="Pfam" id="PF13561">
    <property type="entry name" value="adh_short_C2"/>
    <property type="match status" value="1"/>
</dbReference>
<reference evidence="3" key="1">
    <citation type="journal article" date="2019" name="Int. J. Syst. Evol. Microbiol.">
        <title>The Global Catalogue of Microorganisms (GCM) 10K type strain sequencing project: providing services to taxonomists for standard genome sequencing and annotation.</title>
        <authorList>
            <consortium name="The Broad Institute Genomics Platform"/>
            <consortium name="The Broad Institute Genome Sequencing Center for Infectious Disease"/>
            <person name="Wu L."/>
            <person name="Ma J."/>
        </authorList>
    </citation>
    <scope>NUCLEOTIDE SEQUENCE [LARGE SCALE GENOMIC DNA]</scope>
    <source>
        <strain evidence="3">KCTC 52925</strain>
    </source>
</reference>
<dbReference type="PANTHER" id="PTHR42879:SF6">
    <property type="entry name" value="NADPH-DEPENDENT REDUCTASE BACG"/>
    <property type="match status" value="1"/>
</dbReference>
<dbReference type="InterPro" id="IPR036291">
    <property type="entry name" value="NAD(P)-bd_dom_sf"/>
</dbReference>
<proteinExistence type="inferred from homology"/>
<evidence type="ECO:0000313" key="2">
    <source>
        <dbReference type="EMBL" id="MFD2831759.1"/>
    </source>
</evidence>
<dbReference type="InterPro" id="IPR050259">
    <property type="entry name" value="SDR"/>
</dbReference>
<keyword evidence="3" id="KW-1185">Reference proteome</keyword>
<name>A0ABW5X240_9FLAO</name>
<dbReference type="EMBL" id="JBHUOJ010000001">
    <property type="protein sequence ID" value="MFD2831759.1"/>
    <property type="molecule type" value="Genomic_DNA"/>
</dbReference>
<dbReference type="Proteomes" id="UP001597438">
    <property type="component" value="Unassembled WGS sequence"/>
</dbReference>
<protein>
    <submittedName>
        <fullName evidence="2">SDR family oxidoreductase</fullName>
    </submittedName>
</protein>
<dbReference type="CDD" id="cd05344">
    <property type="entry name" value="BKR_like_SDR_like"/>
    <property type="match status" value="1"/>
</dbReference>
<dbReference type="PRINTS" id="PR00081">
    <property type="entry name" value="GDHRDH"/>
</dbReference>
<dbReference type="PANTHER" id="PTHR42879">
    <property type="entry name" value="3-OXOACYL-(ACYL-CARRIER-PROTEIN) REDUCTASE"/>
    <property type="match status" value="1"/>
</dbReference>
<accession>A0ABW5X240</accession>
<sequence length="254" mass="27741">MDLRLKGKVAFIGASSEGLGKAVAKELAWEGVEVIINGRNRATLEKTKTEIEEISQVKVYAEAGDLSIPEDRDRIVKSVLEKYKGIDILVTNTGGPKSAKFENLSQEDWDNSYHLLLGSAVSLIRSFLPGMKEKQWGRIIAITSQAVKQPVDNLILSNSVRASVAGLVKSLSNEMGIHNITVNNVMPGYTKTNRLKNLIEKNPDFEKAKAEIPLGRFAEPEEFAAAVTFLASERAGYITGVSLAVDGGWIKNLL</sequence>
<evidence type="ECO:0000313" key="3">
    <source>
        <dbReference type="Proteomes" id="UP001597438"/>
    </source>
</evidence>
<dbReference type="RefSeq" id="WP_251741582.1">
    <property type="nucleotide sequence ID" value="NZ_JBHUOJ010000001.1"/>
</dbReference>
<evidence type="ECO:0000256" key="1">
    <source>
        <dbReference type="ARBA" id="ARBA00006484"/>
    </source>
</evidence>
<gene>
    <name evidence="2" type="ORF">ACFSYS_00575</name>
</gene>
<comment type="similarity">
    <text evidence="1">Belongs to the short-chain dehydrogenases/reductases (SDR) family.</text>
</comment>
<dbReference type="InterPro" id="IPR002347">
    <property type="entry name" value="SDR_fam"/>
</dbReference>
<dbReference type="SUPFAM" id="SSF51735">
    <property type="entry name" value="NAD(P)-binding Rossmann-fold domains"/>
    <property type="match status" value="1"/>
</dbReference>
<comment type="caution">
    <text evidence="2">The sequence shown here is derived from an EMBL/GenBank/DDBJ whole genome shotgun (WGS) entry which is preliminary data.</text>
</comment>
<organism evidence="2 3">
    <name type="scientific">Christiangramia antarctica</name>
    <dbReference type="NCBI Taxonomy" id="2058158"/>
    <lineage>
        <taxon>Bacteria</taxon>
        <taxon>Pseudomonadati</taxon>
        <taxon>Bacteroidota</taxon>
        <taxon>Flavobacteriia</taxon>
        <taxon>Flavobacteriales</taxon>
        <taxon>Flavobacteriaceae</taxon>
        <taxon>Christiangramia</taxon>
    </lineage>
</organism>
<dbReference type="Gene3D" id="3.40.50.720">
    <property type="entry name" value="NAD(P)-binding Rossmann-like Domain"/>
    <property type="match status" value="1"/>
</dbReference>